<protein>
    <submittedName>
        <fullName evidence="1">Uncharacterized protein</fullName>
    </submittedName>
</protein>
<sequence length="71" mass="8096">MAPKAYEDQIPPSENFTAEKRQENAAISHEMVVEDIADGYIDAAAGWQNHRAVFYARARYCMGLREADYEL</sequence>
<evidence type="ECO:0000313" key="2">
    <source>
        <dbReference type="Proteomes" id="UP000011148"/>
    </source>
</evidence>
<gene>
    <name evidence="1" type="ORF">RHEph06_gp061</name>
</gene>
<proteinExistence type="predicted"/>
<organism evidence="1 2">
    <name type="scientific">Rhizobium phage RHEph06</name>
    <dbReference type="NCBI Taxonomy" id="1220714"/>
    <lineage>
        <taxon>Viruses</taxon>
        <taxon>Duplodnaviria</taxon>
        <taxon>Heunggongvirae</taxon>
        <taxon>Uroviricota</taxon>
        <taxon>Caudoviricetes</taxon>
        <taxon>Kleczkowskavirus</taxon>
        <taxon>Kleczkowskavirus RHEph4</taxon>
    </lineage>
</organism>
<accession>L7TK49</accession>
<name>L7TK49_9CAUD</name>
<dbReference type="Proteomes" id="UP000011148">
    <property type="component" value="Segment"/>
</dbReference>
<reference evidence="1 2" key="1">
    <citation type="journal article" date="2013" name="Appl. Environ. Microbiol.">
        <title>Narrow Host-Range Bacteriophages that Infect Rhizobium etli associate with Distinct Genomic Types.</title>
        <authorList>
            <person name="Santamaria R.I."/>
            <person name="Bustos P."/>
            <person name="Sepulveda-Robles O."/>
            <person name="Lozano L."/>
            <person name="Rodriguez C."/>
            <person name="Fernandez J.L."/>
            <person name="Juarez S."/>
            <person name="Kameyama L."/>
            <person name="Guarneros G."/>
            <person name="Davila G."/>
            <person name="Gonzalez V."/>
        </authorList>
    </citation>
    <scope>NUCLEOTIDE SEQUENCE [LARGE SCALE GENOMIC DNA]</scope>
</reference>
<dbReference type="KEGG" id="vg:24598990"/>
<dbReference type="EMBL" id="JX483878">
    <property type="protein sequence ID" value="AGC35903.1"/>
    <property type="molecule type" value="Genomic_DNA"/>
</dbReference>
<dbReference type="RefSeq" id="YP_009145920.1">
    <property type="nucleotide sequence ID" value="NC_027296.1"/>
</dbReference>
<evidence type="ECO:0000313" key="1">
    <source>
        <dbReference type="EMBL" id="AGC35903.1"/>
    </source>
</evidence>
<dbReference type="GeneID" id="24598990"/>